<name>A0A066XQF9_COLSU</name>
<dbReference type="OrthoDB" id="4819644at2759"/>
<dbReference type="OMA" id="PEHVAYC"/>
<sequence length="289" mass="32341">MSSSSQYWCCAKFGYADLSASPSGEEADLSWEGHQKLRSRQRFWLRSDLMVLAEINTGRSAILGSDPNGFVPETVGAPLHWRTFLRNDSNPYHIPDDVFTDQTKTRKAVDKLIQMHSSAVRINGRHARWVHDDGSVSMLQATFTPPSMGQEQVYFLRGLYQMRCIAVLLQAYGDSIHGRNNSVAATAEMKVDGEDYYEDGLNVWHWPPEHVAYCLNVLADGVQCMADATPLSFVNGFGSGQLTDGQQAWCRDWDDLREWTSSEERSVATAQGGSALKGPFGRLWRTVLP</sequence>
<comment type="similarity">
    <text evidence="2">Belongs to the ustYa family.</text>
</comment>
<dbReference type="eggNOG" id="ENOG502RN3B">
    <property type="taxonomic scope" value="Eukaryota"/>
</dbReference>
<dbReference type="InterPro" id="IPR021765">
    <property type="entry name" value="UstYa-like"/>
</dbReference>
<reference evidence="4" key="1">
    <citation type="journal article" date="2014" name="Genome Announc.">
        <title>Draft genome sequence of Colletotrichum sublineola, a destructive pathogen of cultivated sorghum.</title>
        <authorList>
            <person name="Baroncelli R."/>
            <person name="Sanz-Martin J.M."/>
            <person name="Rech G.E."/>
            <person name="Sukno S.A."/>
            <person name="Thon M.R."/>
        </authorList>
    </citation>
    <scope>NUCLEOTIDE SEQUENCE [LARGE SCALE GENOMIC DNA]</scope>
    <source>
        <strain evidence="4">TX430BB</strain>
    </source>
</reference>
<dbReference type="AlphaFoldDB" id="A0A066XQF9"/>
<organism evidence="3 4">
    <name type="scientific">Colletotrichum sublineola</name>
    <name type="common">Sorghum anthracnose fungus</name>
    <dbReference type="NCBI Taxonomy" id="1173701"/>
    <lineage>
        <taxon>Eukaryota</taxon>
        <taxon>Fungi</taxon>
        <taxon>Dikarya</taxon>
        <taxon>Ascomycota</taxon>
        <taxon>Pezizomycotina</taxon>
        <taxon>Sordariomycetes</taxon>
        <taxon>Hypocreomycetidae</taxon>
        <taxon>Glomerellales</taxon>
        <taxon>Glomerellaceae</taxon>
        <taxon>Colletotrichum</taxon>
        <taxon>Colletotrichum graminicola species complex</taxon>
    </lineage>
</organism>
<comment type="pathway">
    <text evidence="1">Mycotoxin biosynthesis.</text>
</comment>
<gene>
    <name evidence="3" type="ORF">CSUB01_12104</name>
</gene>
<comment type="caution">
    <text evidence="3">The sequence shown here is derived from an EMBL/GenBank/DDBJ whole genome shotgun (WGS) entry which is preliminary data.</text>
</comment>
<dbReference type="HOGENOM" id="CLU_1094188_0_0_1"/>
<evidence type="ECO:0000256" key="2">
    <source>
        <dbReference type="ARBA" id="ARBA00035112"/>
    </source>
</evidence>
<dbReference type="PANTHER" id="PTHR33365">
    <property type="entry name" value="YALI0B05434P"/>
    <property type="match status" value="1"/>
</dbReference>
<dbReference type="GO" id="GO:0043386">
    <property type="term" value="P:mycotoxin biosynthetic process"/>
    <property type="evidence" value="ECO:0007669"/>
    <property type="project" value="InterPro"/>
</dbReference>
<evidence type="ECO:0000256" key="1">
    <source>
        <dbReference type="ARBA" id="ARBA00004685"/>
    </source>
</evidence>
<protein>
    <submittedName>
        <fullName evidence="3">Uncharacterized protein</fullName>
    </submittedName>
</protein>
<evidence type="ECO:0000313" key="3">
    <source>
        <dbReference type="EMBL" id="KDN71468.1"/>
    </source>
</evidence>
<keyword evidence="4" id="KW-1185">Reference proteome</keyword>
<proteinExistence type="inferred from homology"/>
<accession>A0A066XQF9</accession>
<dbReference type="PANTHER" id="PTHR33365:SF4">
    <property type="entry name" value="CYCLOCHLOROTINE BIOSYNTHESIS PROTEIN O"/>
    <property type="match status" value="1"/>
</dbReference>
<dbReference type="Pfam" id="PF11807">
    <property type="entry name" value="UstYa"/>
    <property type="match status" value="1"/>
</dbReference>
<evidence type="ECO:0000313" key="4">
    <source>
        <dbReference type="Proteomes" id="UP000027238"/>
    </source>
</evidence>
<dbReference type="EMBL" id="JMSE01000178">
    <property type="protein sequence ID" value="KDN71468.1"/>
    <property type="molecule type" value="Genomic_DNA"/>
</dbReference>
<dbReference type="Proteomes" id="UP000027238">
    <property type="component" value="Unassembled WGS sequence"/>
</dbReference>